<dbReference type="Pfam" id="PF08031">
    <property type="entry name" value="BBE"/>
    <property type="match status" value="1"/>
</dbReference>
<dbReference type="SUPFAM" id="SSF56176">
    <property type="entry name" value="FAD-binding/transporter-associated domain-like"/>
    <property type="match status" value="1"/>
</dbReference>
<dbReference type="PROSITE" id="PS51387">
    <property type="entry name" value="FAD_PCMH"/>
    <property type="match status" value="1"/>
</dbReference>
<dbReference type="RefSeq" id="XP_013269628.1">
    <property type="nucleotide sequence ID" value="XM_013414174.1"/>
</dbReference>
<sequence length="608" mass="65963">MFHRTSFQIVLAASILLTQTISFTTLGSPAPMPRECKTEPGDADWPSLAEWRAFNISVDGNLLAPLPPGKACDVSSSAFDNDTCTLVGTRWANSSFHAADPVSVDWPNVQGDNCLPRSLTLSPDTPCDGSVFPQYVVNASTGAHVAEAVKFAGTHGVRLSVKGTGHDFLGRSTAPGLAVWTRHIRGIEIWPPHSSSHNKSGGGRTGEGLPVTMKIAAGHSMRDVYAEAEKKQLSVVLGADANVGVGGFLTGGGHSPISARFGLGVDNVMEMEVVTPRGEIVVTNEREYSDLFWAMRGGGGATFGILLSVTIKTYPKVNISRFNIAFNSTDDEAARNNNSNWYAALTEVMTGIPHLSESGVMGQVSTYPLSLLEALATGSQPPLSASAEPMGFVFSGVMLDPPEGKRTSLLDPILMSLNNTDGIMVHFSTEEDLTLYDLTASDGTVGRNAIVASRLWDRKAVSDKASLTRTFQVLQKDWVQGLMVTGPRVREVQVNYTSVNPAWRRAYLHVLTTVGFPYNNATAEQEAKDRVTHVLGKALRDQALDTGCYLNEANPDEPDFQRAFWGEHYEKLKEIKRKYDPEDTLWCKVCVGSEGWGYDSGMRRICRV</sequence>
<dbReference type="OrthoDB" id="9983560at2759"/>
<evidence type="ECO:0000259" key="4">
    <source>
        <dbReference type="PROSITE" id="PS51387"/>
    </source>
</evidence>
<gene>
    <name evidence="5" type="ORF">Z518_08433</name>
</gene>
<dbReference type="Proteomes" id="UP000053617">
    <property type="component" value="Unassembled WGS sequence"/>
</dbReference>
<dbReference type="InterPro" id="IPR016166">
    <property type="entry name" value="FAD-bd_PCMH"/>
</dbReference>
<dbReference type="PANTHER" id="PTHR13878:SF91">
    <property type="entry name" value="FAD BINDING DOMAIN PROTEIN (AFU_ORTHOLOGUE AFUA_6G12070)-RELATED"/>
    <property type="match status" value="1"/>
</dbReference>
<dbReference type="Pfam" id="PF01565">
    <property type="entry name" value="FAD_binding_4"/>
    <property type="match status" value="1"/>
</dbReference>
<feature type="signal peptide" evidence="3">
    <location>
        <begin position="1"/>
        <end position="22"/>
    </location>
</feature>
<dbReference type="STRING" id="1442369.A0A0D2FKP5"/>
<dbReference type="GO" id="GO:0071949">
    <property type="term" value="F:FAD binding"/>
    <property type="evidence" value="ECO:0007669"/>
    <property type="project" value="InterPro"/>
</dbReference>
<comment type="similarity">
    <text evidence="1">Belongs to the oxygen-dependent FAD-linked oxidoreductase family.</text>
</comment>
<dbReference type="AlphaFoldDB" id="A0A0D2FKP5"/>
<evidence type="ECO:0000256" key="1">
    <source>
        <dbReference type="ARBA" id="ARBA00005466"/>
    </source>
</evidence>
<accession>A0A0D2FKP5</accession>
<dbReference type="InterPro" id="IPR016169">
    <property type="entry name" value="FAD-bd_PCMH_sub2"/>
</dbReference>
<name>A0A0D2FKP5_9EURO</name>
<dbReference type="InterPro" id="IPR050432">
    <property type="entry name" value="FAD-linked_Oxidoreductases_BP"/>
</dbReference>
<evidence type="ECO:0000256" key="2">
    <source>
        <dbReference type="ARBA" id="ARBA00023002"/>
    </source>
</evidence>
<feature type="domain" description="FAD-binding PCMH-type" evidence="4">
    <location>
        <begin position="129"/>
        <end position="316"/>
    </location>
</feature>
<keyword evidence="3" id="KW-0732">Signal</keyword>
<feature type="chain" id="PRO_5002253172" description="FAD-binding PCMH-type domain-containing protein" evidence="3">
    <location>
        <begin position="23"/>
        <end position="608"/>
    </location>
</feature>
<dbReference type="InterPro" id="IPR036318">
    <property type="entry name" value="FAD-bd_PCMH-like_sf"/>
</dbReference>
<dbReference type="InterPro" id="IPR012951">
    <property type="entry name" value="BBE"/>
</dbReference>
<dbReference type="PANTHER" id="PTHR13878">
    <property type="entry name" value="GULONOLACTONE OXIDASE"/>
    <property type="match status" value="1"/>
</dbReference>
<protein>
    <recommendedName>
        <fullName evidence="4">FAD-binding PCMH-type domain-containing protein</fullName>
    </recommendedName>
</protein>
<keyword evidence="2" id="KW-0560">Oxidoreductase</keyword>
<dbReference type="VEuPathDB" id="FungiDB:Z518_08433"/>
<dbReference type="EMBL" id="KN847480">
    <property type="protein sequence ID" value="KIX02492.1"/>
    <property type="molecule type" value="Genomic_DNA"/>
</dbReference>
<keyword evidence="6" id="KW-1185">Reference proteome</keyword>
<dbReference type="HOGENOM" id="CLU_018354_4_4_1"/>
<evidence type="ECO:0000313" key="6">
    <source>
        <dbReference type="Proteomes" id="UP000053617"/>
    </source>
</evidence>
<organism evidence="5 6">
    <name type="scientific">Rhinocladiella mackenziei CBS 650.93</name>
    <dbReference type="NCBI Taxonomy" id="1442369"/>
    <lineage>
        <taxon>Eukaryota</taxon>
        <taxon>Fungi</taxon>
        <taxon>Dikarya</taxon>
        <taxon>Ascomycota</taxon>
        <taxon>Pezizomycotina</taxon>
        <taxon>Eurotiomycetes</taxon>
        <taxon>Chaetothyriomycetidae</taxon>
        <taxon>Chaetothyriales</taxon>
        <taxon>Herpotrichiellaceae</taxon>
        <taxon>Rhinocladiella</taxon>
    </lineage>
</organism>
<dbReference type="GeneID" id="25296504"/>
<dbReference type="InterPro" id="IPR006094">
    <property type="entry name" value="Oxid_FAD_bind_N"/>
</dbReference>
<proteinExistence type="inferred from homology"/>
<dbReference type="Gene3D" id="3.30.465.10">
    <property type="match status" value="2"/>
</dbReference>
<reference evidence="5 6" key="1">
    <citation type="submission" date="2015-01" db="EMBL/GenBank/DDBJ databases">
        <title>The Genome Sequence of Rhinocladiella mackenzie CBS 650.93.</title>
        <authorList>
            <consortium name="The Broad Institute Genomics Platform"/>
            <person name="Cuomo C."/>
            <person name="de Hoog S."/>
            <person name="Gorbushina A."/>
            <person name="Stielow B."/>
            <person name="Teixiera M."/>
            <person name="Abouelleil A."/>
            <person name="Chapman S.B."/>
            <person name="Priest M."/>
            <person name="Young S.K."/>
            <person name="Wortman J."/>
            <person name="Nusbaum C."/>
            <person name="Birren B."/>
        </authorList>
    </citation>
    <scope>NUCLEOTIDE SEQUENCE [LARGE SCALE GENOMIC DNA]</scope>
    <source>
        <strain evidence="5 6">CBS 650.93</strain>
    </source>
</reference>
<evidence type="ECO:0000256" key="3">
    <source>
        <dbReference type="SAM" id="SignalP"/>
    </source>
</evidence>
<evidence type="ECO:0000313" key="5">
    <source>
        <dbReference type="EMBL" id="KIX02492.1"/>
    </source>
</evidence>
<dbReference type="GO" id="GO:0016491">
    <property type="term" value="F:oxidoreductase activity"/>
    <property type="evidence" value="ECO:0007669"/>
    <property type="project" value="UniProtKB-KW"/>
</dbReference>